<dbReference type="InterPro" id="IPR007487">
    <property type="entry name" value="ABC_transpt-TYRBP-like"/>
</dbReference>
<dbReference type="RefSeq" id="WP_284151495.1">
    <property type="nucleotide sequence ID" value="NZ_AP025516.1"/>
</dbReference>
<evidence type="ECO:0000313" key="2">
    <source>
        <dbReference type="Proteomes" id="UP000830055"/>
    </source>
</evidence>
<dbReference type="PANTHER" id="PTHR35271">
    <property type="entry name" value="ABC TRANSPORTER, SUBSTRATE-BINDING LIPOPROTEIN-RELATED"/>
    <property type="match status" value="1"/>
</dbReference>
<dbReference type="EMBL" id="AP025516">
    <property type="protein sequence ID" value="BDD88106.1"/>
    <property type="molecule type" value="Genomic_DNA"/>
</dbReference>
<keyword evidence="2" id="KW-1185">Reference proteome</keyword>
<protein>
    <submittedName>
        <fullName evidence="1">ABC transporter substrate-binding protein</fullName>
    </submittedName>
</protein>
<evidence type="ECO:0000313" key="1">
    <source>
        <dbReference type="EMBL" id="BDD88106.1"/>
    </source>
</evidence>
<name>A0ABM7WAY5_9BACT</name>
<gene>
    <name evidence="1" type="ORF">DPPLL_24710</name>
</gene>
<dbReference type="CDD" id="cd06325">
    <property type="entry name" value="PBP1_ABC_unchar_transporter"/>
    <property type="match status" value="1"/>
</dbReference>
<dbReference type="Gene3D" id="3.40.50.2300">
    <property type="match status" value="2"/>
</dbReference>
<dbReference type="SUPFAM" id="SSF53822">
    <property type="entry name" value="Periplasmic binding protein-like I"/>
    <property type="match status" value="1"/>
</dbReference>
<proteinExistence type="predicted"/>
<accession>A0ABM7WAY5</accession>
<dbReference type="PANTHER" id="PTHR35271:SF1">
    <property type="entry name" value="ABC TRANSPORTER, SUBSTRATE-BINDING LIPOPROTEIN"/>
    <property type="match status" value="1"/>
</dbReference>
<dbReference type="InterPro" id="IPR028082">
    <property type="entry name" value="Peripla_BP_I"/>
</dbReference>
<dbReference type="Proteomes" id="UP000830055">
    <property type="component" value="Chromosome"/>
</dbReference>
<organism evidence="1 2">
    <name type="scientific">Desulfofustis limnaeus</name>
    <dbReference type="NCBI Taxonomy" id="2740163"/>
    <lineage>
        <taxon>Bacteria</taxon>
        <taxon>Pseudomonadati</taxon>
        <taxon>Thermodesulfobacteriota</taxon>
        <taxon>Desulfobulbia</taxon>
        <taxon>Desulfobulbales</taxon>
        <taxon>Desulfocapsaceae</taxon>
        <taxon>Desulfofustis</taxon>
    </lineage>
</organism>
<dbReference type="Pfam" id="PF04392">
    <property type="entry name" value="ABC_sub_bind"/>
    <property type="match status" value="1"/>
</dbReference>
<reference evidence="1 2" key="1">
    <citation type="submission" date="2022-01" db="EMBL/GenBank/DDBJ databases">
        <title>Desulfofustis limnae sp. nov., a novel mesophilic sulfate-reducing bacterium isolated from marsh soil.</title>
        <authorList>
            <person name="Watanabe M."/>
            <person name="Takahashi A."/>
            <person name="Kojima H."/>
            <person name="Fukui M."/>
        </authorList>
    </citation>
    <scope>NUCLEOTIDE SEQUENCE [LARGE SCALE GENOMIC DNA]</scope>
    <source>
        <strain evidence="1 2">PPLL</strain>
    </source>
</reference>
<sequence length="319" mass="33959">MKRLALVAGIWFLLIGTGVAGPYLISVNQFVEHPALDAVLRGLQDDLQEHDVAADFKVHNAQANMGTAVQIGQQMIGERADLLVAIATPSAQATVQALRKAPKDLQRPLLFTAVTDPVAAGLVAAFDRPGDQVTGVSDLLPLAEHLQMILTYRPQLKRLGVLYNAGEANSKATLVALQRLAEQNGVTIVEATAAKTADVHAAVKSLVGRCDAVFIPTDNTIVSALESVLKVGGENRLPIFAADVDSVARGAVAAMGFDYYQHGRQTGAMARKILAGTKPSALPVEYQQELQLHINLKAAEAMGAPPPQQLIDRAAKLYR</sequence>